<dbReference type="InterPro" id="IPR011990">
    <property type="entry name" value="TPR-like_helical_dom_sf"/>
</dbReference>
<evidence type="ECO:0008006" key="5">
    <source>
        <dbReference type="Google" id="ProtNLM"/>
    </source>
</evidence>
<feature type="repeat" description="PPR" evidence="2">
    <location>
        <begin position="92"/>
        <end position="126"/>
    </location>
</feature>
<gene>
    <name evidence="3" type="ORF">ILEXP_LOCUS9745</name>
</gene>
<feature type="non-terminal residue" evidence="3">
    <location>
        <position position="1"/>
    </location>
</feature>
<keyword evidence="1" id="KW-0677">Repeat</keyword>
<dbReference type="PROSITE" id="PS51375">
    <property type="entry name" value="PPR"/>
    <property type="match status" value="3"/>
</dbReference>
<reference evidence="3 4" key="1">
    <citation type="submission" date="2024-02" db="EMBL/GenBank/DDBJ databases">
        <authorList>
            <person name="Vignale AGUSTIN F."/>
            <person name="Sosa J E."/>
            <person name="Modenutti C."/>
        </authorList>
    </citation>
    <scope>NUCLEOTIDE SEQUENCE [LARGE SCALE GENOMIC DNA]</scope>
</reference>
<dbReference type="InterPro" id="IPR046960">
    <property type="entry name" value="PPR_At4g14850-like_plant"/>
</dbReference>
<proteinExistence type="predicted"/>
<dbReference type="Gene3D" id="1.25.40.10">
    <property type="entry name" value="Tetratricopeptide repeat domain"/>
    <property type="match status" value="2"/>
</dbReference>
<dbReference type="FunFam" id="1.25.40.10:FF:000525">
    <property type="entry name" value="Pentatricopeptide (PPR) repeat-containing protein-like"/>
    <property type="match status" value="1"/>
</dbReference>
<dbReference type="Pfam" id="PF20431">
    <property type="entry name" value="E_motif"/>
    <property type="match status" value="1"/>
</dbReference>
<keyword evidence="4" id="KW-1185">Reference proteome</keyword>
<feature type="repeat" description="PPR" evidence="2">
    <location>
        <begin position="302"/>
        <end position="336"/>
    </location>
</feature>
<dbReference type="AlphaFoldDB" id="A0ABC8RBE7"/>
<dbReference type="InterPro" id="IPR046848">
    <property type="entry name" value="E_motif"/>
</dbReference>
<dbReference type="Proteomes" id="UP001642360">
    <property type="component" value="Unassembled WGS sequence"/>
</dbReference>
<dbReference type="PANTHER" id="PTHR47926">
    <property type="entry name" value="PENTATRICOPEPTIDE REPEAT-CONTAINING PROTEIN"/>
    <property type="match status" value="1"/>
</dbReference>
<evidence type="ECO:0000256" key="2">
    <source>
        <dbReference type="PROSITE-ProRule" id="PRU00708"/>
    </source>
</evidence>
<sequence>TPRRHWLSHLMSTPFLSHNTQYFNSVTQFLYHCTQTKNVGAIKKFHGHLLRTGFLFISPNLQTQLIFTYRTCLHKNNLQTLTNFYKCLNPKNPLPFNSIISLFCQNGLPSLALQTFSFMHFNGVPIDSYTLCSSLTASSYTQNVLFGKQLHSLVGKSGWLSSVFVGSALIDLYAKSSLVNFAAAVFDEIPVKNTVCANALLSGYAEAKMCIDGLELVRKMHGINLKYDNFTLSAALHACAGLSAIEFGRQVHANVIRTVPDLGSDMFLQSLLIEMYGKCGLVEKARQVFSMSGFEPNDTKRDVVLWSSMLGVYGRNGSYIEVIGLFREMLMERIRPDGVAFVTVISACGHTGQLNLGIQYFESMARDFELYPTPEHYSCLVDLLCRAGELDKAWKLMNEMPYTENGGCTIAMWGTLLSACNECGNVDLGKLAARRALELDPQNAGICVLLSNMYARFGMWNEIGQLRELMKERELQKDVGCSWIEVTS</sequence>
<dbReference type="EMBL" id="CAUOFW020001192">
    <property type="protein sequence ID" value="CAK9142102.1"/>
    <property type="molecule type" value="Genomic_DNA"/>
</dbReference>
<feature type="repeat" description="PPR" evidence="2">
    <location>
        <begin position="373"/>
        <end position="403"/>
    </location>
</feature>
<dbReference type="FunFam" id="1.25.40.10:FF:000755">
    <property type="entry name" value="Pentatricopeptide repeat-containing protein"/>
    <property type="match status" value="1"/>
</dbReference>
<comment type="caution">
    <text evidence="3">The sequence shown here is derived from an EMBL/GenBank/DDBJ whole genome shotgun (WGS) entry which is preliminary data.</text>
</comment>
<evidence type="ECO:0000313" key="4">
    <source>
        <dbReference type="Proteomes" id="UP001642360"/>
    </source>
</evidence>
<accession>A0ABC8RBE7</accession>
<dbReference type="PANTHER" id="PTHR47926:SF386">
    <property type="entry name" value="PENTATRICOPEPTIDE REPEAT-CONTAINING PROTEIN"/>
    <property type="match status" value="1"/>
</dbReference>
<dbReference type="Pfam" id="PF01535">
    <property type="entry name" value="PPR"/>
    <property type="match status" value="5"/>
</dbReference>
<evidence type="ECO:0000256" key="1">
    <source>
        <dbReference type="ARBA" id="ARBA00022737"/>
    </source>
</evidence>
<dbReference type="InterPro" id="IPR002885">
    <property type="entry name" value="PPR_rpt"/>
</dbReference>
<evidence type="ECO:0000313" key="3">
    <source>
        <dbReference type="EMBL" id="CAK9142102.1"/>
    </source>
</evidence>
<organism evidence="3 4">
    <name type="scientific">Ilex paraguariensis</name>
    <name type="common">yerba mate</name>
    <dbReference type="NCBI Taxonomy" id="185542"/>
    <lineage>
        <taxon>Eukaryota</taxon>
        <taxon>Viridiplantae</taxon>
        <taxon>Streptophyta</taxon>
        <taxon>Embryophyta</taxon>
        <taxon>Tracheophyta</taxon>
        <taxon>Spermatophyta</taxon>
        <taxon>Magnoliopsida</taxon>
        <taxon>eudicotyledons</taxon>
        <taxon>Gunneridae</taxon>
        <taxon>Pentapetalae</taxon>
        <taxon>asterids</taxon>
        <taxon>campanulids</taxon>
        <taxon>Aquifoliales</taxon>
        <taxon>Aquifoliaceae</taxon>
        <taxon>Ilex</taxon>
    </lineage>
</organism>
<name>A0ABC8RBE7_9AQUA</name>
<dbReference type="NCBIfam" id="TIGR00756">
    <property type="entry name" value="PPR"/>
    <property type="match status" value="3"/>
</dbReference>
<dbReference type="Pfam" id="PF12854">
    <property type="entry name" value="PPR_1"/>
    <property type="match status" value="1"/>
</dbReference>
<protein>
    <recommendedName>
        <fullName evidence="5">Pentatricopeptide repeat-containing protein</fullName>
    </recommendedName>
</protein>